<dbReference type="AlphaFoldDB" id="A0A3N0WW63"/>
<name>A0A3N0WW63_9FLAO</name>
<sequence>MDKRLQWKSFCRGCAAAKDCNGKRGPERKFARVIAWANFLAGWPQKKFPVKTGNFSFLLQCF</sequence>
<dbReference type="EMBL" id="RJUG01000003">
    <property type="protein sequence ID" value="ROI09318.1"/>
    <property type="molecule type" value="Genomic_DNA"/>
</dbReference>
<organism evidence="1 2">
    <name type="scientific">Kaistella daneshvariae</name>
    <dbReference type="NCBI Taxonomy" id="2487074"/>
    <lineage>
        <taxon>Bacteria</taxon>
        <taxon>Pseudomonadati</taxon>
        <taxon>Bacteroidota</taxon>
        <taxon>Flavobacteriia</taxon>
        <taxon>Flavobacteriales</taxon>
        <taxon>Weeksellaceae</taxon>
        <taxon>Chryseobacterium group</taxon>
        <taxon>Kaistella</taxon>
    </lineage>
</organism>
<reference evidence="2" key="1">
    <citation type="submission" date="2018-11" db="EMBL/GenBank/DDBJ databases">
        <title>Proposal to divide the Flavobacteriaceae and reorganize its genera based on Amino Acid Identity values calculated from whole genome sequences.</title>
        <authorList>
            <person name="Nicholson A.C."/>
            <person name="Gulvik C.A."/>
            <person name="Whitney A.M."/>
            <person name="Humrighouse B.W."/>
            <person name="Bell M."/>
            <person name="Holmes B."/>
            <person name="Steigerwalt A."/>
            <person name="Villarma A."/>
            <person name="Sheth M."/>
            <person name="Batra D."/>
            <person name="Pryor J."/>
            <person name="Bernardet J.-F."/>
            <person name="Hugo C."/>
            <person name="Kampfer P."/>
            <person name="Newman J."/>
            <person name="Mcquiston J.R."/>
        </authorList>
    </citation>
    <scope>NUCLEOTIDE SEQUENCE [LARGE SCALE GENOMIC DNA]</scope>
    <source>
        <strain evidence="2">H3056</strain>
    </source>
</reference>
<reference evidence="2" key="2">
    <citation type="submission" date="2018-11" db="EMBL/GenBank/DDBJ databases">
        <title>Proposal to divide the Flavobacteriaceae and reorganize its genera based on Amino Acid Identity values calculated from whole genome sequences.</title>
        <authorList>
            <person name="Nicholson A.C."/>
            <person name="Gulvik C.A."/>
            <person name="Whitney A.M."/>
            <person name="Humrighouse B.W."/>
            <person name="Bell M."/>
            <person name="Holmens B."/>
            <person name="Steigerwalt A."/>
            <person name="Villarma A."/>
            <person name="Sheth M."/>
            <person name="Batra D."/>
            <person name="Pryor J."/>
            <person name="Bernardet J.-F."/>
            <person name="Hugo C."/>
            <person name="Kampfer P."/>
            <person name="Newman J."/>
            <person name="Mcquiston J.R."/>
        </authorList>
    </citation>
    <scope>NUCLEOTIDE SEQUENCE [LARGE SCALE GENOMIC DNA]</scope>
    <source>
        <strain evidence="2">H3056</strain>
    </source>
</reference>
<dbReference type="Proteomes" id="UP000270224">
    <property type="component" value="Unassembled WGS sequence"/>
</dbReference>
<accession>A0A3N0WW63</accession>
<protein>
    <submittedName>
        <fullName evidence="1">Uncharacterized protein</fullName>
    </submittedName>
</protein>
<evidence type="ECO:0000313" key="1">
    <source>
        <dbReference type="EMBL" id="ROI09318.1"/>
    </source>
</evidence>
<comment type="caution">
    <text evidence="1">The sequence shown here is derived from an EMBL/GenBank/DDBJ whole genome shotgun (WGS) entry which is preliminary data.</text>
</comment>
<gene>
    <name evidence="1" type="ORF">EGI11_07910</name>
</gene>
<proteinExistence type="predicted"/>
<evidence type="ECO:0000313" key="2">
    <source>
        <dbReference type="Proteomes" id="UP000270224"/>
    </source>
</evidence>